<dbReference type="InterPro" id="IPR004752">
    <property type="entry name" value="AmpG_permease/AT-1"/>
</dbReference>
<dbReference type="PANTHER" id="PTHR12778">
    <property type="entry name" value="SOLUTE CARRIER FAMILY 33 ACETYL-COA TRANSPORTER -RELATED"/>
    <property type="match status" value="1"/>
</dbReference>
<feature type="transmembrane region" description="Helical" evidence="6">
    <location>
        <begin position="88"/>
        <end position="112"/>
    </location>
</feature>
<protein>
    <submittedName>
        <fullName evidence="7">Uncharacterized protein</fullName>
    </submittedName>
</protein>
<comment type="subcellular location">
    <subcellularLocation>
        <location evidence="1">Membrane</location>
        <topology evidence="1">Multi-pass membrane protein</topology>
    </subcellularLocation>
</comment>
<keyword evidence="2 6" id="KW-0812">Transmembrane</keyword>
<gene>
    <name evidence="7" type="ORF">CHC_T00007599001</name>
</gene>
<evidence type="ECO:0000313" key="7">
    <source>
        <dbReference type="EMBL" id="CDF32220.1"/>
    </source>
</evidence>
<dbReference type="PhylomeDB" id="R7Q417"/>
<dbReference type="Pfam" id="PF13000">
    <property type="entry name" value="Acatn"/>
    <property type="match status" value="1"/>
</dbReference>
<evidence type="ECO:0000313" key="8">
    <source>
        <dbReference type="Proteomes" id="UP000012073"/>
    </source>
</evidence>
<feature type="region of interest" description="Disordered" evidence="5">
    <location>
        <begin position="1"/>
        <end position="48"/>
    </location>
</feature>
<dbReference type="InterPro" id="IPR036259">
    <property type="entry name" value="MFS_trans_sf"/>
</dbReference>
<name>R7Q417_CHOCR</name>
<dbReference type="RefSeq" id="XP_005711885.1">
    <property type="nucleotide sequence ID" value="XM_005711828.1"/>
</dbReference>
<dbReference type="OrthoDB" id="6415790at2759"/>
<evidence type="ECO:0000256" key="6">
    <source>
        <dbReference type="SAM" id="Phobius"/>
    </source>
</evidence>
<feature type="transmembrane region" description="Helical" evidence="6">
    <location>
        <begin position="196"/>
        <end position="216"/>
    </location>
</feature>
<evidence type="ECO:0000256" key="1">
    <source>
        <dbReference type="ARBA" id="ARBA00004141"/>
    </source>
</evidence>
<dbReference type="PANTHER" id="PTHR12778:SF9">
    <property type="entry name" value="ACETYL-COENZYME A TRANSPORTER 1"/>
    <property type="match status" value="1"/>
</dbReference>
<evidence type="ECO:0000256" key="4">
    <source>
        <dbReference type="ARBA" id="ARBA00023136"/>
    </source>
</evidence>
<keyword evidence="8" id="KW-1185">Reference proteome</keyword>
<organism evidence="7 8">
    <name type="scientific">Chondrus crispus</name>
    <name type="common">Carrageen Irish moss</name>
    <name type="synonym">Polymorpha crispa</name>
    <dbReference type="NCBI Taxonomy" id="2769"/>
    <lineage>
        <taxon>Eukaryota</taxon>
        <taxon>Rhodophyta</taxon>
        <taxon>Florideophyceae</taxon>
        <taxon>Rhodymeniophycidae</taxon>
        <taxon>Gigartinales</taxon>
        <taxon>Gigartinaceae</taxon>
        <taxon>Chondrus</taxon>
    </lineage>
</organism>
<feature type="transmembrane region" description="Helical" evidence="6">
    <location>
        <begin position="154"/>
        <end position="175"/>
    </location>
</feature>
<dbReference type="GO" id="GO:0016020">
    <property type="term" value="C:membrane"/>
    <property type="evidence" value="ECO:0007669"/>
    <property type="project" value="UniProtKB-SubCell"/>
</dbReference>
<proteinExistence type="predicted"/>
<evidence type="ECO:0000256" key="2">
    <source>
        <dbReference type="ARBA" id="ARBA00022692"/>
    </source>
</evidence>
<evidence type="ECO:0000256" key="3">
    <source>
        <dbReference type="ARBA" id="ARBA00022989"/>
    </source>
</evidence>
<dbReference type="InterPro" id="IPR024371">
    <property type="entry name" value="AcetylCoA_trans_1-like"/>
</dbReference>
<dbReference type="Gramene" id="CDF32220">
    <property type="protein sequence ID" value="CDF32220"/>
    <property type="gene ID" value="CHC_T00007599001"/>
</dbReference>
<dbReference type="GO" id="GO:0035348">
    <property type="term" value="P:acetyl-CoA transmembrane transport"/>
    <property type="evidence" value="ECO:0007669"/>
    <property type="project" value="InterPro"/>
</dbReference>
<dbReference type="SUPFAM" id="SSF103473">
    <property type="entry name" value="MFS general substrate transporter"/>
    <property type="match status" value="1"/>
</dbReference>
<dbReference type="AlphaFoldDB" id="R7Q417"/>
<dbReference type="Proteomes" id="UP000012073">
    <property type="component" value="Unassembled WGS sequence"/>
</dbReference>
<dbReference type="GeneID" id="17319594"/>
<dbReference type="EMBL" id="HG001460">
    <property type="protein sequence ID" value="CDF32220.1"/>
    <property type="molecule type" value="Genomic_DNA"/>
</dbReference>
<feature type="transmembrane region" description="Helical" evidence="6">
    <location>
        <begin position="236"/>
        <end position="259"/>
    </location>
</feature>
<dbReference type="STRING" id="2769.R7Q417"/>
<reference evidence="8" key="1">
    <citation type="journal article" date="2013" name="Proc. Natl. Acad. Sci. U.S.A.">
        <title>Genome structure and metabolic features in the red seaweed Chondrus crispus shed light on evolution of the Archaeplastida.</title>
        <authorList>
            <person name="Collen J."/>
            <person name="Porcel B."/>
            <person name="Carre W."/>
            <person name="Ball S.G."/>
            <person name="Chaparro C."/>
            <person name="Tonon T."/>
            <person name="Barbeyron T."/>
            <person name="Michel G."/>
            <person name="Noel B."/>
            <person name="Valentin K."/>
            <person name="Elias M."/>
            <person name="Artiguenave F."/>
            <person name="Arun A."/>
            <person name="Aury J.M."/>
            <person name="Barbosa-Neto J.F."/>
            <person name="Bothwell J.H."/>
            <person name="Bouget F.Y."/>
            <person name="Brillet L."/>
            <person name="Cabello-Hurtado F."/>
            <person name="Capella-Gutierrez S."/>
            <person name="Charrier B."/>
            <person name="Cladiere L."/>
            <person name="Cock J.M."/>
            <person name="Coelho S.M."/>
            <person name="Colleoni C."/>
            <person name="Czjzek M."/>
            <person name="Da Silva C."/>
            <person name="Delage L."/>
            <person name="Denoeud F."/>
            <person name="Deschamps P."/>
            <person name="Dittami S.M."/>
            <person name="Gabaldon T."/>
            <person name="Gachon C.M."/>
            <person name="Groisillier A."/>
            <person name="Herve C."/>
            <person name="Jabbari K."/>
            <person name="Katinka M."/>
            <person name="Kloareg B."/>
            <person name="Kowalczyk N."/>
            <person name="Labadie K."/>
            <person name="Leblanc C."/>
            <person name="Lopez P.J."/>
            <person name="McLachlan D.H."/>
            <person name="Meslet-Cladiere L."/>
            <person name="Moustafa A."/>
            <person name="Nehr Z."/>
            <person name="Nyvall Collen P."/>
            <person name="Panaud O."/>
            <person name="Partensky F."/>
            <person name="Poulain J."/>
            <person name="Rensing S.A."/>
            <person name="Rousvoal S."/>
            <person name="Samson G."/>
            <person name="Symeonidi A."/>
            <person name="Weissenbach J."/>
            <person name="Zambounis A."/>
            <person name="Wincker P."/>
            <person name="Boyen C."/>
        </authorList>
    </citation>
    <scope>NUCLEOTIDE SEQUENCE [LARGE SCALE GENOMIC DNA]</scope>
    <source>
        <strain evidence="8">cv. Stackhouse</strain>
    </source>
</reference>
<dbReference type="GO" id="GO:0008521">
    <property type="term" value="F:acetyl-CoA transmembrane transporter activity"/>
    <property type="evidence" value="ECO:0007669"/>
    <property type="project" value="InterPro"/>
</dbReference>
<accession>R7Q417</accession>
<feature type="transmembrane region" description="Helical" evidence="6">
    <location>
        <begin position="57"/>
        <end position="82"/>
    </location>
</feature>
<sequence length="360" mass="39442">MTTLKSRSAATHLPNQPGDKPASTRSVSDPTPPTTAMAPPEPSSADAPNWWRDRHSVLLLISLYTAQGLPMGLAFGSIPFLLKERGSSYAHLAAFSFASLPYSLKLLIAPIVDSCYSPSFGRRKSWIVPVQLVAGLTMTLLADTIRRAVAEGNVALLTPVFLTLLAMCATQDIAVDGWSLTMLQKQNVSYASTCQSLGLTIGYFSTFTLFLAFSNAPFCDNYIRPLIFFSNQTGPVADLASVLRTAGLYYLLLTLYIALFKKELPPTHSAKKTDAELEDPHFDQEHFDHPRKTRSAVLDSITSTYSDLLIVVRKPAVRSLVSMLLISKLGFSAYDNGTFSCCTFVFRYITTSCLQRGVVI</sequence>
<keyword evidence="3 6" id="KW-1133">Transmembrane helix</keyword>
<keyword evidence="4 6" id="KW-0472">Membrane</keyword>
<dbReference type="KEGG" id="ccp:CHC_T00007599001"/>
<feature type="transmembrane region" description="Helical" evidence="6">
    <location>
        <begin position="124"/>
        <end position="142"/>
    </location>
</feature>
<evidence type="ECO:0000256" key="5">
    <source>
        <dbReference type="SAM" id="MobiDB-lite"/>
    </source>
</evidence>